<evidence type="ECO:0000313" key="2">
    <source>
        <dbReference type="EMBL" id="RXH23768.1"/>
    </source>
</evidence>
<evidence type="ECO:0000313" key="3">
    <source>
        <dbReference type="Proteomes" id="UP000289546"/>
    </source>
</evidence>
<dbReference type="RefSeq" id="WP_128921591.1">
    <property type="nucleotide sequence ID" value="NZ_LBJC01000023.1"/>
</dbReference>
<accession>A0A4Q0RVR6</accession>
<gene>
    <name evidence="2" type="ORF">XH99_30355</name>
</gene>
<protein>
    <submittedName>
        <fullName evidence="2">Uncharacterized protein</fullName>
    </submittedName>
</protein>
<comment type="caution">
    <text evidence="2">The sequence shown here is derived from an EMBL/GenBank/DDBJ whole genome shotgun (WGS) entry which is preliminary data.</text>
</comment>
<dbReference type="OrthoDB" id="8128484at2"/>
<proteinExistence type="predicted"/>
<organism evidence="2 3">
    <name type="scientific">Bradyrhizobium nanningense</name>
    <dbReference type="NCBI Taxonomy" id="1325118"/>
    <lineage>
        <taxon>Bacteria</taxon>
        <taxon>Pseudomonadati</taxon>
        <taxon>Pseudomonadota</taxon>
        <taxon>Alphaproteobacteria</taxon>
        <taxon>Hyphomicrobiales</taxon>
        <taxon>Nitrobacteraceae</taxon>
        <taxon>Bradyrhizobium</taxon>
    </lineage>
</organism>
<name>A0A4Q0RVR6_9BRAD</name>
<feature type="signal peptide" evidence="1">
    <location>
        <begin position="1"/>
        <end position="22"/>
    </location>
</feature>
<sequence length="103" mass="10773">MKLRSAILTASLVGLPVLPAHAQTSAPPAAAPTATVPVPATKRVTCLATTASLKGQDKRDQLQLCLAQARLDCLKQAIDQKIVGESRRSFIKTCVGGDAPEPQ</sequence>
<keyword evidence="3" id="KW-1185">Reference proteome</keyword>
<dbReference type="Proteomes" id="UP000289546">
    <property type="component" value="Unassembled WGS sequence"/>
</dbReference>
<dbReference type="AlphaFoldDB" id="A0A4Q0RVR6"/>
<dbReference type="EMBL" id="LBJQ01000090">
    <property type="protein sequence ID" value="RXH23768.1"/>
    <property type="molecule type" value="Genomic_DNA"/>
</dbReference>
<feature type="chain" id="PRO_5020310812" evidence="1">
    <location>
        <begin position="23"/>
        <end position="103"/>
    </location>
</feature>
<reference evidence="2 3" key="1">
    <citation type="submission" date="2015-04" db="EMBL/GenBank/DDBJ databases">
        <title>Comparative genomics of rhizobia nodulating Arachis hypogaea in China.</title>
        <authorList>
            <person name="Li Y."/>
        </authorList>
    </citation>
    <scope>NUCLEOTIDE SEQUENCE [LARGE SCALE GENOMIC DNA]</scope>
    <source>
        <strain evidence="2 3">CCBAU 51757</strain>
    </source>
</reference>
<evidence type="ECO:0000256" key="1">
    <source>
        <dbReference type="SAM" id="SignalP"/>
    </source>
</evidence>
<keyword evidence="1" id="KW-0732">Signal</keyword>